<dbReference type="EMBL" id="CAJVQA010034004">
    <property type="protein sequence ID" value="CAG8805178.1"/>
    <property type="molecule type" value="Genomic_DNA"/>
</dbReference>
<gene>
    <name evidence="1" type="ORF">CPELLU_LOCUS18072</name>
</gene>
<dbReference type="AlphaFoldDB" id="A0A9N9K3F6"/>
<evidence type="ECO:0000313" key="1">
    <source>
        <dbReference type="EMBL" id="CAG8805178.1"/>
    </source>
</evidence>
<protein>
    <submittedName>
        <fullName evidence="1">13291_t:CDS:1</fullName>
    </submittedName>
</protein>
<evidence type="ECO:0000313" key="2">
    <source>
        <dbReference type="Proteomes" id="UP000789759"/>
    </source>
</evidence>
<accession>A0A9N9K3F6</accession>
<comment type="caution">
    <text evidence="1">The sequence shown here is derived from an EMBL/GenBank/DDBJ whole genome shotgun (WGS) entry which is preliminary data.</text>
</comment>
<organism evidence="1 2">
    <name type="scientific">Cetraspora pellucida</name>
    <dbReference type="NCBI Taxonomy" id="1433469"/>
    <lineage>
        <taxon>Eukaryota</taxon>
        <taxon>Fungi</taxon>
        <taxon>Fungi incertae sedis</taxon>
        <taxon>Mucoromycota</taxon>
        <taxon>Glomeromycotina</taxon>
        <taxon>Glomeromycetes</taxon>
        <taxon>Diversisporales</taxon>
        <taxon>Gigasporaceae</taxon>
        <taxon>Cetraspora</taxon>
    </lineage>
</organism>
<sequence length="93" mass="10683">MESDLDSTVEKNLNLKTGVTEEFSDLNIDKYNEICDVNENQNLQEVALFTKKLHTNRIIHSVLPIEYPATSKDDIATIFNISSWDNYIDAFNN</sequence>
<reference evidence="1" key="1">
    <citation type="submission" date="2021-06" db="EMBL/GenBank/DDBJ databases">
        <authorList>
            <person name="Kallberg Y."/>
            <person name="Tangrot J."/>
            <person name="Rosling A."/>
        </authorList>
    </citation>
    <scope>NUCLEOTIDE SEQUENCE</scope>
    <source>
        <strain evidence="1">FL966</strain>
    </source>
</reference>
<proteinExistence type="predicted"/>
<name>A0A9N9K3F6_9GLOM</name>
<dbReference type="OrthoDB" id="2366889at2759"/>
<dbReference type="Proteomes" id="UP000789759">
    <property type="component" value="Unassembled WGS sequence"/>
</dbReference>
<keyword evidence="2" id="KW-1185">Reference proteome</keyword>
<feature type="non-terminal residue" evidence="1">
    <location>
        <position position="93"/>
    </location>
</feature>